<sequence length="67" mass="7416">MSSTTLYSLDGFLLYLMPEKAAPVCPLCQPNALPSVFEDDEDDCESDKEMNVVLQLSKSSAQRFLLA</sequence>
<evidence type="ECO:0000313" key="2">
    <source>
        <dbReference type="Proteomes" id="UP001060170"/>
    </source>
</evidence>
<dbReference type="Proteomes" id="UP001060170">
    <property type="component" value="Chromosome 1"/>
</dbReference>
<accession>A0ACC0F098</accession>
<reference evidence="2" key="2">
    <citation type="journal article" date="2018" name="Mol. Plant Microbe Interact.">
        <title>Genome sequence resources for the wheat stripe rust pathogen (Puccinia striiformis f. sp. tritici) and the barley stripe rust pathogen (Puccinia striiformis f. sp. hordei).</title>
        <authorList>
            <person name="Xia C."/>
            <person name="Wang M."/>
            <person name="Yin C."/>
            <person name="Cornejo O.E."/>
            <person name="Hulbert S.H."/>
            <person name="Chen X."/>
        </authorList>
    </citation>
    <scope>NUCLEOTIDE SEQUENCE [LARGE SCALE GENOMIC DNA]</scope>
    <source>
        <strain evidence="2">93-210</strain>
    </source>
</reference>
<name>A0ACC0F098_9BASI</name>
<comment type="caution">
    <text evidence="1">The sequence shown here is derived from an EMBL/GenBank/DDBJ whole genome shotgun (WGS) entry which is preliminary data.</text>
</comment>
<evidence type="ECO:0000313" key="1">
    <source>
        <dbReference type="EMBL" id="KAI7962796.1"/>
    </source>
</evidence>
<protein>
    <submittedName>
        <fullName evidence="1">Uncharacterized protein</fullName>
    </submittedName>
</protein>
<organism evidence="1 2">
    <name type="scientific">Puccinia striiformis f. sp. tritici</name>
    <dbReference type="NCBI Taxonomy" id="168172"/>
    <lineage>
        <taxon>Eukaryota</taxon>
        <taxon>Fungi</taxon>
        <taxon>Dikarya</taxon>
        <taxon>Basidiomycota</taxon>
        <taxon>Pucciniomycotina</taxon>
        <taxon>Pucciniomycetes</taxon>
        <taxon>Pucciniales</taxon>
        <taxon>Pucciniaceae</taxon>
        <taxon>Puccinia</taxon>
    </lineage>
</organism>
<gene>
    <name evidence="1" type="ORF">MJO28_000890</name>
</gene>
<reference evidence="2" key="1">
    <citation type="journal article" date="2018" name="BMC Genomics">
        <title>Genomic insights into host adaptation between the wheat stripe rust pathogen (Puccinia striiformis f. sp. tritici) and the barley stripe rust pathogen (Puccinia striiformis f. sp. hordei).</title>
        <authorList>
            <person name="Xia C."/>
            <person name="Wang M."/>
            <person name="Yin C."/>
            <person name="Cornejo O.E."/>
            <person name="Hulbert S.H."/>
            <person name="Chen X."/>
        </authorList>
    </citation>
    <scope>NUCLEOTIDE SEQUENCE [LARGE SCALE GENOMIC DNA]</scope>
    <source>
        <strain evidence="2">93-210</strain>
    </source>
</reference>
<proteinExistence type="predicted"/>
<dbReference type="EMBL" id="CM045865">
    <property type="protein sequence ID" value="KAI7962796.1"/>
    <property type="molecule type" value="Genomic_DNA"/>
</dbReference>
<keyword evidence="2" id="KW-1185">Reference proteome</keyword>
<reference evidence="1 2" key="3">
    <citation type="journal article" date="2022" name="Microbiol. Spectr.">
        <title>Folding features and dynamics of 3D genome architecture in plant fungal pathogens.</title>
        <authorList>
            <person name="Xia C."/>
        </authorList>
    </citation>
    <scope>NUCLEOTIDE SEQUENCE [LARGE SCALE GENOMIC DNA]</scope>
    <source>
        <strain evidence="1 2">93-210</strain>
    </source>
</reference>